<dbReference type="Gene3D" id="3.40.50.300">
    <property type="entry name" value="P-loop containing nucleotide triphosphate hydrolases"/>
    <property type="match status" value="1"/>
</dbReference>
<dbReference type="InterPro" id="IPR036691">
    <property type="entry name" value="Endo/exonu/phosph_ase_sf"/>
</dbReference>
<protein>
    <recommendedName>
        <fullName evidence="1">VLIG-type G domain-containing protein</fullName>
    </recommendedName>
</protein>
<evidence type="ECO:0000259" key="1">
    <source>
        <dbReference type="PROSITE" id="PS51717"/>
    </source>
</evidence>
<evidence type="ECO:0000313" key="2">
    <source>
        <dbReference type="EMBL" id="KAK2720968.1"/>
    </source>
</evidence>
<sequence length="2354" mass="270439">MSDLSSFQREATALLQESPINRSSAADFLNRFSGNVDLLSDSRITAQDVLSNIPELEIRWMLEDVVSELKETSSIICAQNSPTDSSFVSRLSSGLARYGVLYGADDSNLLLKAKAPLLRIPEEIELLGRSKPIVSRTIYSSSIEQSKDEVNRFIETGWAIGGSVNLSLFSAGIKFVEKSYNSECSSSNTKLESTVFHKLRIFPVGAFRIPSNQMKLSSETEAALEKIETISEAEDFLRTFGSHYPSDIHHYGGIVHFSCEVTTGDCYSVSEIESNAEREFAASLFWQGLGIGFKANASYKNKSEYQQKQQKAGRQSIKNIHSVVYGPQTAPPLFCEVIKKIPEEGIIVDRGDMKSLVPVWSLLGTKFKNQAELIKNAWMGLSKDRKFKDIQDLRSYYYNIDGELARKNMLQLADLRIQQKRKCSAEDNAVQEAQVTEKENEMESSTPVISVKTDLTKQPKVNLPNRENVSNPTEQKFREESLVSAFTIDCPRDLTNISYRILHRLELNYCNSPDEGSNNFSQSEEDFWTEIEQIKREQKYDVSNLLSMYSVTDKVNILRLLLESRFAIPICSKDTIELLRITQRLEEDIFLGEDLKLPRIAIISQVSLDSYAGKIMEDLFNLKTSLKTDETSSMEVGQGLVCFEKEDKKSCIVIHISGDFKPYWKFLTEFTDYLIVEDEFISKSNKVSHFMGVYSPEKILPQFITIWIPSIQSARSNHRPFYLIEGSFDYFSGIQRNQQLKVVFRKVGLHASSLYSVFPAIPCSLSPDINNLRQIYMDVSNMDGLEGYRSNVLILQKSFAREGELREKLNEFELVNDTGSRSAIQQKISNEEKFRFGNSKKNDPLINFFLKGLQKNDIDHILLHLRVIDDAISVNIKESKIVRQLEEAVHQKQRDFLESLQLSGRGPEFQNQNESYRKDLLAAKEKRNYALLSLRHLWREVSLFYSSGKFADLEYLPHIAASCLIAGETLELYDGDANMLNVDWIGAIFKNLSSLLPNKRIFVLSVLGEQSSGKSTLLNTMFGICLAASIGQCTRGLTMTLVKTVNRKEYDYVVILDTEGVRSPEHKGIHGCAKRDNKIATLSILPSDAVILVIKGENDNALKEILPIVALAYKGSKLAEERGGLLSCKIFAAYNQVKCNQENKSKLLNIFTQLSATLVESFTKANSLEDLDMHTSISFPKMFSNEQDIRVFGCNTKGDPPNDIPNEEFSLQIIDFREYIHEQVVSQSGWSARKIESLDSYFFLVWECLNNSNFDLSFETVIERHVYSEIERIYQTLRKLYILKYEEQYDLLKDIYKKEISSEREELTTLRKINQAVEDLDVKMKPHAEKFEEEVNRIFEQKENQKWKTEYTRKVEDIISRQTGQWRDKLEVFLKNQLLFDVKVGQYEKEMRDKIIEEFKMKSLKHKSKQELIRMFDIYFNNILQKAKKENPPMDVRNAVLNAYMINHTIQAVGVDLLSHEETNIGQNRPLWKRWKDGLKKTFENGLKKTVENIYDKIVEFLSQSESNEEIIEKHVARIIVNIITGKKYYSDAIVNEVISEVEKYLRRLDKKIDKDKKKKVHRFAYEILEDFFIEIQGKWEEENSVYKRFLSMKKVMQSFCLDVASGLNEDDLMASRLEDYFSRYAFEAFNKELQERVIGNLRKKCWPQHAKNIQGHMDLFLIEEVEPKGIAEVLSKIKNPSLLKRLTTCRLIGFEIEALSENLKWAKFQDQLESCLRSTYQVAPKDKKTGLKSFQFHQLFKSLKLFKSTYIADELTKEMNTFGWTELDKLSVNFDQRHIDAMISIISQSYRTLDKNHIIEDVLIQLQDNIHFEAAFCTACQEPCPLCASPCFLEMSHNGPHDTFHQPDGLVGMRYVKSNKLSAMACNTTPLDHCFILQNQEEWKYADFSKKFTNWMQPDRTKPVSDYREYLISSYNKQIADYYSLKPSDISVNAESLEVVIDKIKRKVDFRKDFPAERVAVPLRSVRRGSRVKGWASNSELVKARAAAKFWLGVWHECDRPKSGVVNELRVYTKRRFAKELRKHRSSLKRETVSKIIENPNLVWKLRARPVESTGQNASDIDEEIWVDYFAAEFSPPDEVKNKKFSEELDQLMTKEHNYLMEYDEIGLSFNVTKCEVLLFNWNASQPEIQLGSQVVMPSKSIVYLGLPIGETLQHTRALLVKHIEKKIREMKQYNIDILALSEIRWKGVGQETLDHGYVLLYSGEDNHHQAGVGLMMSPAAHRTMLKWTQINEKILFARFATIHTKLSVIVCYAPTNEADEDVKDSIYETLQAVTKDIPKHDVLCVVGNLNAKVGADRNYCLEVLGPHGLGQINENGALLVDFALRNDLVVGGTLFEHKNVHKYTWTSPDGST</sequence>
<dbReference type="PROSITE" id="PS51717">
    <property type="entry name" value="G_VLIG"/>
    <property type="match status" value="1"/>
</dbReference>
<dbReference type="SUPFAM" id="SSF56219">
    <property type="entry name" value="DNase I-like"/>
    <property type="match status" value="1"/>
</dbReference>
<dbReference type="EMBL" id="JAVRJZ010000007">
    <property type="protein sequence ID" value="KAK2720968.1"/>
    <property type="molecule type" value="Genomic_DNA"/>
</dbReference>
<organism evidence="2 3">
    <name type="scientific">Artemia franciscana</name>
    <name type="common">Brine shrimp</name>
    <name type="synonym">Artemia sanfranciscana</name>
    <dbReference type="NCBI Taxonomy" id="6661"/>
    <lineage>
        <taxon>Eukaryota</taxon>
        <taxon>Metazoa</taxon>
        <taxon>Ecdysozoa</taxon>
        <taxon>Arthropoda</taxon>
        <taxon>Crustacea</taxon>
        <taxon>Branchiopoda</taxon>
        <taxon>Anostraca</taxon>
        <taxon>Artemiidae</taxon>
        <taxon>Artemia</taxon>
    </lineage>
</organism>
<dbReference type="GO" id="GO:0005525">
    <property type="term" value="F:GTP binding"/>
    <property type="evidence" value="ECO:0007669"/>
    <property type="project" value="InterPro"/>
</dbReference>
<keyword evidence="3" id="KW-1185">Reference proteome</keyword>
<reference evidence="2" key="1">
    <citation type="submission" date="2023-07" db="EMBL/GenBank/DDBJ databases">
        <title>Chromosome-level genome assembly of Artemia franciscana.</title>
        <authorList>
            <person name="Jo E."/>
        </authorList>
    </citation>
    <scope>NUCLEOTIDE SEQUENCE</scope>
    <source>
        <tissue evidence="2">Whole body</tissue>
    </source>
</reference>
<dbReference type="Proteomes" id="UP001187531">
    <property type="component" value="Unassembled WGS sequence"/>
</dbReference>
<dbReference type="CDD" id="cd09076">
    <property type="entry name" value="L1-EN"/>
    <property type="match status" value="1"/>
</dbReference>
<dbReference type="Pfam" id="PF25683">
    <property type="entry name" value="URGCP_GTPase"/>
    <property type="match status" value="1"/>
</dbReference>
<evidence type="ECO:0000313" key="3">
    <source>
        <dbReference type="Proteomes" id="UP001187531"/>
    </source>
</evidence>
<dbReference type="InterPro" id="IPR027417">
    <property type="entry name" value="P-loop_NTPase"/>
</dbReference>
<comment type="caution">
    <text evidence="2">The sequence shown here is derived from an EMBL/GenBank/DDBJ whole genome shotgun (WGS) entry which is preliminary data.</text>
</comment>
<gene>
    <name evidence="2" type="ORF">QYM36_004751</name>
</gene>
<dbReference type="InterPro" id="IPR030383">
    <property type="entry name" value="G_VLIG_dom"/>
</dbReference>
<dbReference type="SUPFAM" id="SSF52540">
    <property type="entry name" value="P-loop containing nucleoside triphosphate hydrolases"/>
    <property type="match status" value="1"/>
</dbReference>
<proteinExistence type="predicted"/>
<accession>A0AA88I102</accession>
<dbReference type="PANTHER" id="PTHR22796">
    <property type="entry name" value="URG4-RELATED"/>
    <property type="match status" value="1"/>
</dbReference>
<dbReference type="Gene3D" id="3.60.10.10">
    <property type="entry name" value="Endonuclease/exonuclease/phosphatase"/>
    <property type="match status" value="1"/>
</dbReference>
<dbReference type="PANTHER" id="PTHR22796:SF1">
    <property type="entry name" value="VWFA DOMAIN-CONTAINING PROTEIN"/>
    <property type="match status" value="1"/>
</dbReference>
<feature type="domain" description="VLIG-type G" evidence="1">
    <location>
        <begin position="998"/>
        <end position="1246"/>
    </location>
</feature>
<name>A0AA88I102_ARTSF</name>